<protein>
    <recommendedName>
        <fullName evidence="3">Chemokine interleukin-8-like domain-containing protein</fullName>
    </recommendedName>
</protein>
<evidence type="ECO:0000259" key="3">
    <source>
        <dbReference type="Pfam" id="PF00048"/>
    </source>
</evidence>
<feature type="signal peptide" evidence="2">
    <location>
        <begin position="1"/>
        <end position="19"/>
    </location>
</feature>
<evidence type="ECO:0000313" key="4">
    <source>
        <dbReference type="EMBL" id="KAL0965526.1"/>
    </source>
</evidence>
<dbReference type="Pfam" id="PF00048">
    <property type="entry name" value="IL8"/>
    <property type="match status" value="1"/>
</dbReference>
<dbReference type="InterPro" id="IPR001811">
    <property type="entry name" value="Chemokine_IL8-like_dom"/>
</dbReference>
<dbReference type="EMBL" id="JAGEUA010000009">
    <property type="protein sequence ID" value="KAL0965526.1"/>
    <property type="molecule type" value="Genomic_DNA"/>
</dbReference>
<organism evidence="4 5">
    <name type="scientific">Umbra pygmaea</name>
    <name type="common">Eastern mudminnow</name>
    <dbReference type="NCBI Taxonomy" id="75934"/>
    <lineage>
        <taxon>Eukaryota</taxon>
        <taxon>Metazoa</taxon>
        <taxon>Chordata</taxon>
        <taxon>Craniata</taxon>
        <taxon>Vertebrata</taxon>
        <taxon>Euteleostomi</taxon>
        <taxon>Actinopterygii</taxon>
        <taxon>Neopterygii</taxon>
        <taxon>Teleostei</taxon>
        <taxon>Protacanthopterygii</taxon>
        <taxon>Esociformes</taxon>
        <taxon>Umbridae</taxon>
        <taxon>Umbra</taxon>
    </lineage>
</organism>
<keyword evidence="1" id="KW-0202">Cytokine</keyword>
<gene>
    <name evidence="4" type="ORF">UPYG_G00282460</name>
</gene>
<comment type="caution">
    <text evidence="4">The sequence shown here is derived from an EMBL/GenBank/DDBJ whole genome shotgun (WGS) entry which is preliminary data.</text>
</comment>
<dbReference type="Proteomes" id="UP001557470">
    <property type="component" value="Unassembled WGS sequence"/>
</dbReference>
<evidence type="ECO:0000313" key="5">
    <source>
        <dbReference type="Proteomes" id="UP001557470"/>
    </source>
</evidence>
<feature type="domain" description="Chemokine interleukin-8-like" evidence="3">
    <location>
        <begin position="23"/>
        <end position="71"/>
    </location>
</feature>
<sequence length="92" mass="10545">MDLRVLILLLGVTVYSIHGAIPKCCTGTSRNIPLKILKRVERCYFQNNDGACDIKALVLLTNKKKYCAHPRLIKEFPQIQRCFSKFSLEPHI</sequence>
<dbReference type="SUPFAM" id="SSF54117">
    <property type="entry name" value="Interleukin 8-like chemokines"/>
    <property type="match status" value="1"/>
</dbReference>
<proteinExistence type="predicted"/>
<accession>A0ABD0WLD0</accession>
<feature type="chain" id="PRO_5044784868" description="Chemokine interleukin-8-like domain-containing protein" evidence="2">
    <location>
        <begin position="20"/>
        <end position="92"/>
    </location>
</feature>
<keyword evidence="5" id="KW-1185">Reference proteome</keyword>
<dbReference type="InterPro" id="IPR036048">
    <property type="entry name" value="Interleukin_8-like_sf"/>
</dbReference>
<dbReference type="GO" id="GO:0005615">
    <property type="term" value="C:extracellular space"/>
    <property type="evidence" value="ECO:0007669"/>
    <property type="project" value="UniProtKB-KW"/>
</dbReference>
<keyword evidence="2" id="KW-0732">Signal</keyword>
<evidence type="ECO:0000256" key="2">
    <source>
        <dbReference type="SAM" id="SignalP"/>
    </source>
</evidence>
<reference evidence="4 5" key="1">
    <citation type="submission" date="2024-06" db="EMBL/GenBank/DDBJ databases">
        <authorList>
            <person name="Pan Q."/>
            <person name="Wen M."/>
            <person name="Jouanno E."/>
            <person name="Zahm M."/>
            <person name="Klopp C."/>
            <person name="Cabau C."/>
            <person name="Louis A."/>
            <person name="Berthelot C."/>
            <person name="Parey E."/>
            <person name="Roest Crollius H."/>
            <person name="Montfort J."/>
            <person name="Robinson-Rechavi M."/>
            <person name="Bouchez O."/>
            <person name="Lampietro C."/>
            <person name="Lopez Roques C."/>
            <person name="Donnadieu C."/>
            <person name="Postlethwait J."/>
            <person name="Bobe J."/>
            <person name="Verreycken H."/>
            <person name="Guiguen Y."/>
        </authorList>
    </citation>
    <scope>NUCLEOTIDE SEQUENCE [LARGE SCALE GENOMIC DNA]</scope>
    <source>
        <strain evidence="4">Up_M1</strain>
        <tissue evidence="4">Testis</tissue>
    </source>
</reference>
<evidence type="ECO:0000256" key="1">
    <source>
        <dbReference type="ARBA" id="ARBA00022514"/>
    </source>
</evidence>
<dbReference type="Gene3D" id="2.40.50.40">
    <property type="match status" value="1"/>
</dbReference>
<dbReference type="GO" id="GO:0005125">
    <property type="term" value="F:cytokine activity"/>
    <property type="evidence" value="ECO:0007669"/>
    <property type="project" value="UniProtKB-KW"/>
</dbReference>
<name>A0ABD0WLD0_UMBPY</name>
<dbReference type="AlphaFoldDB" id="A0ABD0WLD0"/>